<organism evidence="2 3">
    <name type="scientific">Pseudothermotoga lettingae (strain ATCC BAA-301 / DSM 14385 / NBRC 107922 / TMO)</name>
    <name type="common">Thermotoga lettingae</name>
    <dbReference type="NCBI Taxonomy" id="416591"/>
    <lineage>
        <taxon>Bacteria</taxon>
        <taxon>Thermotogati</taxon>
        <taxon>Thermotogota</taxon>
        <taxon>Thermotogae</taxon>
        <taxon>Thermotogales</taxon>
        <taxon>Thermotogaceae</taxon>
        <taxon>Pseudothermotoga</taxon>
    </lineage>
</organism>
<dbReference type="eggNOG" id="COG2971">
    <property type="taxonomic scope" value="Bacteria"/>
</dbReference>
<dbReference type="SUPFAM" id="SSF53067">
    <property type="entry name" value="Actin-like ATPase domain"/>
    <property type="match status" value="2"/>
</dbReference>
<dbReference type="PANTHER" id="PTHR12862:SF2">
    <property type="entry name" value="KINASE"/>
    <property type="match status" value="1"/>
</dbReference>
<dbReference type="Pfam" id="PF01869">
    <property type="entry name" value="BcrAD_BadFG"/>
    <property type="match status" value="1"/>
</dbReference>
<evidence type="ECO:0000259" key="1">
    <source>
        <dbReference type="Pfam" id="PF01869"/>
    </source>
</evidence>
<dbReference type="InterPro" id="IPR039758">
    <property type="entry name" value="NAGK-like"/>
</dbReference>
<proteinExistence type="predicted"/>
<dbReference type="EMBL" id="CP000812">
    <property type="protein sequence ID" value="ABV32616.1"/>
    <property type="molecule type" value="Genomic_DNA"/>
</dbReference>
<reference evidence="2 3" key="2">
    <citation type="journal article" date="2009" name="Proc. Natl. Acad. Sci. U.S.A.">
        <title>On the chimeric nature, thermophilic origin, and phylogenetic placement of the Thermotogales.</title>
        <authorList>
            <person name="Zhaxybayeva O."/>
            <person name="Swithers K.S."/>
            <person name="Lapierre P."/>
            <person name="Fournier G.P."/>
            <person name="Bickhart D.M."/>
            <person name="DeBoy R.T."/>
            <person name="Nelson K.E."/>
            <person name="Nesbo C.L."/>
            <person name="Doolittle W.F."/>
            <person name="Gogarten J.P."/>
            <person name="Noll K.M."/>
        </authorList>
    </citation>
    <scope>NUCLEOTIDE SEQUENCE [LARGE SCALE GENOMIC DNA]</scope>
    <source>
        <strain evidence="3">ATCC BAA-301 / DSM 14385 / NBRC 107922 / TMO</strain>
    </source>
</reference>
<reference evidence="2 3" key="1">
    <citation type="submission" date="2007-08" db="EMBL/GenBank/DDBJ databases">
        <title>Complete sequence of Thermotoga lettingae TMO.</title>
        <authorList>
            <consortium name="US DOE Joint Genome Institute"/>
            <person name="Copeland A."/>
            <person name="Lucas S."/>
            <person name="Lapidus A."/>
            <person name="Barry K."/>
            <person name="Glavina del Rio T."/>
            <person name="Dalin E."/>
            <person name="Tice H."/>
            <person name="Pitluck S."/>
            <person name="Foster B."/>
            <person name="Bruce D."/>
            <person name="Schmutz J."/>
            <person name="Larimer F."/>
            <person name="Land M."/>
            <person name="Hauser L."/>
            <person name="Kyrpides N."/>
            <person name="Mikhailova N."/>
            <person name="Nelson K."/>
            <person name="Gogarten J.P."/>
            <person name="Noll K."/>
            <person name="Richardson P."/>
        </authorList>
    </citation>
    <scope>NUCLEOTIDE SEQUENCE [LARGE SCALE GENOMIC DNA]</scope>
    <source>
        <strain evidence="3">ATCC BAA-301 / DSM 14385 / NBRC 107922 / TMO</strain>
    </source>
</reference>
<protein>
    <submittedName>
        <fullName evidence="2">ATPase BadF/BadG/BcrA/BcrD type</fullName>
    </submittedName>
</protein>
<dbReference type="OrthoDB" id="9772633at2"/>
<dbReference type="RefSeq" id="WP_012002097.1">
    <property type="nucleotide sequence ID" value="NC_009828.1"/>
</dbReference>
<accession>A8F382</accession>
<sequence>MYFMGIDVGGSKTDVAIVDKNGKLISHVRASGANYQGVGVQKAYEILKSAINDALQKSSLNYNELSYSYFGVAGADMDYEIKIVKSILERLQLKNYDFDNDGRIALKSGTFDDKGILISCGTGGITYAGDGKKIARKGGFSRFFGERLGAFVIASMVASAIIRSKDQRDENTLMKQIFESKINQPIEEIMHYEYANEDKSKLAEYAILLIQSLYEAAHQFDYVALRIMGNIVDEIIKIVTAYRKEMYFTSPVKVVLEGSFFKKADPILINMIQSALSDEYILIIPKHPPVVGAVLLAAEKAGYKYDENFIANLLSHWGGKK</sequence>
<feature type="domain" description="ATPase BadF/BadG/BcrA/BcrD type" evidence="1">
    <location>
        <begin position="5"/>
        <end position="297"/>
    </location>
</feature>
<keyword evidence="3" id="KW-1185">Reference proteome</keyword>
<dbReference type="InterPro" id="IPR043129">
    <property type="entry name" value="ATPase_NBD"/>
</dbReference>
<dbReference type="Gene3D" id="3.30.420.40">
    <property type="match status" value="2"/>
</dbReference>
<dbReference type="Proteomes" id="UP000002016">
    <property type="component" value="Chromosome"/>
</dbReference>
<dbReference type="AlphaFoldDB" id="A8F382"/>
<dbReference type="STRING" id="416591.Tlet_0044"/>
<dbReference type="KEGG" id="tle:Tlet_0044"/>
<dbReference type="HOGENOM" id="CLU_016274_1_2_0"/>
<name>A8F382_PSELT</name>
<evidence type="ECO:0000313" key="2">
    <source>
        <dbReference type="EMBL" id="ABV32616.1"/>
    </source>
</evidence>
<dbReference type="GO" id="GO:0045127">
    <property type="term" value="F:N-acetylglucosamine kinase activity"/>
    <property type="evidence" value="ECO:0007669"/>
    <property type="project" value="InterPro"/>
</dbReference>
<dbReference type="PANTHER" id="PTHR12862">
    <property type="entry name" value="BADF TYPE ATPASE DOMAIN-CONTAINING PROTEIN"/>
    <property type="match status" value="1"/>
</dbReference>
<gene>
    <name evidence="2" type="ordered locus">Tlet_0044</name>
</gene>
<dbReference type="InterPro" id="IPR002731">
    <property type="entry name" value="ATPase_BadF"/>
</dbReference>
<evidence type="ECO:0000313" key="3">
    <source>
        <dbReference type="Proteomes" id="UP000002016"/>
    </source>
</evidence>